<evidence type="ECO:0000313" key="2">
    <source>
        <dbReference type="EMBL" id="OXG16504.1"/>
    </source>
</evidence>
<feature type="compositionally biased region" description="Acidic residues" evidence="1">
    <location>
        <begin position="63"/>
        <end position="72"/>
    </location>
</feature>
<dbReference type="AlphaFoldDB" id="A0A854QFW1"/>
<comment type="caution">
    <text evidence="2">The sequence shown here is derived from an EMBL/GenBank/DDBJ whole genome shotgun (WGS) entry which is preliminary data.</text>
</comment>
<name>A0A854QFW1_CRYNE</name>
<feature type="compositionally biased region" description="Low complexity" evidence="1">
    <location>
        <begin position="1"/>
        <end position="24"/>
    </location>
</feature>
<evidence type="ECO:0000313" key="3">
    <source>
        <dbReference type="Proteomes" id="UP000199727"/>
    </source>
</evidence>
<dbReference type="Proteomes" id="UP000199727">
    <property type="component" value="Unassembled WGS sequence"/>
</dbReference>
<dbReference type="OrthoDB" id="2576528at2759"/>
<accession>A0A854QFW1</accession>
<proteinExistence type="predicted"/>
<sequence>MSPNSSHSSSAGGSSRGSSPFSRAHTPDAEALEAYEQLMASLIPPSTLPRPPTPLLTSKLTLNEDEADEDSVMGENGVKRPMTKAEKQNAKKKRRKERERAARMEAEAATKTAEEGIETEQNRTKDSVVEFRLFSSCPIKPISLLPASEDYPIPSNPRHLPLPEVKLQNIRKAATEAAVKFPALGGPSCTHERWTRKNISPREVLLESSSGEDAPCMFIGVSPRPLAPHADSATISSNGKCIPVVPLKTSEIRTKPSLAMKRTRRGRRHKTIAAPRFWAPPVGVGGKARGYAFGYRDSREGRREGGWHGYLRNK</sequence>
<evidence type="ECO:0000256" key="1">
    <source>
        <dbReference type="SAM" id="MobiDB-lite"/>
    </source>
</evidence>
<dbReference type="EMBL" id="AMKT01000067">
    <property type="protein sequence ID" value="OXG16504.1"/>
    <property type="molecule type" value="Genomic_DNA"/>
</dbReference>
<protein>
    <submittedName>
        <fullName evidence="2">Uncharacterized protein</fullName>
    </submittedName>
</protein>
<feature type="compositionally biased region" description="Basic and acidic residues" evidence="1">
    <location>
        <begin position="98"/>
        <end position="121"/>
    </location>
</feature>
<organism evidence="2 3">
    <name type="scientific">Cryptococcus neoformans Tu259-1</name>
    <dbReference type="NCBI Taxonomy" id="1230072"/>
    <lineage>
        <taxon>Eukaryota</taxon>
        <taxon>Fungi</taxon>
        <taxon>Dikarya</taxon>
        <taxon>Basidiomycota</taxon>
        <taxon>Agaricomycotina</taxon>
        <taxon>Tremellomycetes</taxon>
        <taxon>Tremellales</taxon>
        <taxon>Cryptococcaceae</taxon>
        <taxon>Cryptococcus</taxon>
        <taxon>Cryptococcus neoformans species complex</taxon>
    </lineage>
</organism>
<feature type="region of interest" description="Disordered" evidence="1">
    <location>
        <begin position="43"/>
        <end position="121"/>
    </location>
</feature>
<feature type="region of interest" description="Disordered" evidence="1">
    <location>
        <begin position="1"/>
        <end position="30"/>
    </location>
</feature>
<gene>
    <name evidence="2" type="ORF">C361_04873</name>
</gene>
<reference evidence="2 3" key="1">
    <citation type="submission" date="2017-06" db="EMBL/GenBank/DDBJ databases">
        <title>Global population genomics of the pathogenic fungus Cryptococcus neoformans var. grubii.</title>
        <authorList>
            <person name="Cuomo C."/>
            <person name="Litvintseva A."/>
            <person name="Chen Y."/>
            <person name="Young S."/>
            <person name="Zeng Q."/>
            <person name="Chapman S."/>
            <person name="Gujja S."/>
            <person name="Saif S."/>
            <person name="Birren B."/>
        </authorList>
    </citation>
    <scope>NUCLEOTIDE SEQUENCE [LARGE SCALE GENOMIC DNA]</scope>
    <source>
        <strain evidence="2 3">Tu259-1</strain>
    </source>
</reference>